<sequence length="92" mass="10217">GLAKAISNQLQSKIPFHHSLSNPSDAFKHIKIPDYFSEFKNHPEWSGYLGGCIVAKLIFSDASSSKLWMSKPDYSKEGPYISRKIVGINSSS</sequence>
<dbReference type="OrthoDB" id="74201at2759"/>
<dbReference type="EMBL" id="AVOT02085472">
    <property type="protein sequence ID" value="MBW0570019.1"/>
    <property type="molecule type" value="Genomic_DNA"/>
</dbReference>
<dbReference type="AlphaFoldDB" id="A0A9Q3PQ63"/>
<keyword evidence="2" id="KW-1185">Reference proteome</keyword>
<accession>A0A9Q3PQ63</accession>
<reference evidence="1" key="1">
    <citation type="submission" date="2021-03" db="EMBL/GenBank/DDBJ databases">
        <title>Draft genome sequence of rust myrtle Austropuccinia psidii MF-1, a brazilian biotype.</title>
        <authorList>
            <person name="Quecine M.C."/>
            <person name="Pachon D.M.R."/>
            <person name="Bonatelli M.L."/>
            <person name="Correr F.H."/>
            <person name="Franceschini L.M."/>
            <person name="Leite T.F."/>
            <person name="Margarido G.R.A."/>
            <person name="Almeida C.A."/>
            <person name="Ferrarezi J.A."/>
            <person name="Labate C.A."/>
        </authorList>
    </citation>
    <scope>NUCLEOTIDE SEQUENCE</scope>
    <source>
        <strain evidence="1">MF-1</strain>
    </source>
</reference>
<protein>
    <submittedName>
        <fullName evidence="1">Uncharacterized protein</fullName>
    </submittedName>
</protein>
<dbReference type="Proteomes" id="UP000765509">
    <property type="component" value="Unassembled WGS sequence"/>
</dbReference>
<organism evidence="1 2">
    <name type="scientific">Austropuccinia psidii MF-1</name>
    <dbReference type="NCBI Taxonomy" id="1389203"/>
    <lineage>
        <taxon>Eukaryota</taxon>
        <taxon>Fungi</taxon>
        <taxon>Dikarya</taxon>
        <taxon>Basidiomycota</taxon>
        <taxon>Pucciniomycotina</taxon>
        <taxon>Pucciniomycetes</taxon>
        <taxon>Pucciniales</taxon>
        <taxon>Sphaerophragmiaceae</taxon>
        <taxon>Austropuccinia</taxon>
    </lineage>
</organism>
<dbReference type="Gene3D" id="3.30.420.40">
    <property type="match status" value="1"/>
</dbReference>
<name>A0A9Q3PQ63_9BASI</name>
<evidence type="ECO:0000313" key="1">
    <source>
        <dbReference type="EMBL" id="MBW0570019.1"/>
    </source>
</evidence>
<proteinExistence type="predicted"/>
<feature type="non-terminal residue" evidence="1">
    <location>
        <position position="92"/>
    </location>
</feature>
<comment type="caution">
    <text evidence="1">The sequence shown here is derived from an EMBL/GenBank/DDBJ whole genome shotgun (WGS) entry which is preliminary data.</text>
</comment>
<gene>
    <name evidence="1" type="ORF">O181_109734</name>
</gene>
<evidence type="ECO:0000313" key="2">
    <source>
        <dbReference type="Proteomes" id="UP000765509"/>
    </source>
</evidence>